<dbReference type="PANTHER" id="PTHR33307:SF6">
    <property type="entry name" value="ALPHA-RHAMNOSIDASE (EUROFUNG)-RELATED"/>
    <property type="match status" value="1"/>
</dbReference>
<dbReference type="GO" id="GO:0005975">
    <property type="term" value="P:carbohydrate metabolic process"/>
    <property type="evidence" value="ECO:0007669"/>
    <property type="project" value="InterPro"/>
</dbReference>
<dbReference type="SUPFAM" id="SSF51215">
    <property type="entry name" value="Regulatory protein AraC"/>
    <property type="match status" value="1"/>
</dbReference>
<dbReference type="Gene3D" id="1.50.10.10">
    <property type="match status" value="1"/>
</dbReference>
<dbReference type="InterPro" id="IPR008928">
    <property type="entry name" value="6-hairpin_glycosidase_sf"/>
</dbReference>
<dbReference type="AlphaFoldDB" id="A0A9D2H106"/>
<comment type="caution">
    <text evidence="8">The sequence shown here is derived from an EMBL/GenBank/DDBJ whole genome shotgun (WGS) entry which is preliminary data.</text>
</comment>
<evidence type="ECO:0000256" key="4">
    <source>
        <dbReference type="ARBA" id="ARBA00023125"/>
    </source>
</evidence>
<dbReference type="GO" id="GO:0006355">
    <property type="term" value="P:regulation of DNA-templated transcription"/>
    <property type="evidence" value="ECO:0007669"/>
    <property type="project" value="InterPro"/>
</dbReference>
<name>A0A9D2H106_9FIRM</name>
<keyword evidence="3" id="KW-0378">Hydrolase</keyword>
<reference evidence="8" key="1">
    <citation type="journal article" date="2021" name="PeerJ">
        <title>Extensive microbial diversity within the chicken gut microbiome revealed by metagenomics and culture.</title>
        <authorList>
            <person name="Gilroy R."/>
            <person name="Ravi A."/>
            <person name="Getino M."/>
            <person name="Pursley I."/>
            <person name="Horton D.L."/>
            <person name="Alikhan N.F."/>
            <person name="Baker D."/>
            <person name="Gharbi K."/>
            <person name="Hall N."/>
            <person name="Watson M."/>
            <person name="Adriaenssens E.M."/>
            <person name="Foster-Nyarko E."/>
            <person name="Jarju S."/>
            <person name="Secka A."/>
            <person name="Antonio M."/>
            <person name="Oren A."/>
            <person name="Chaudhuri R.R."/>
            <person name="La Ragione R."/>
            <person name="Hildebrand F."/>
            <person name="Pallen M.J."/>
        </authorList>
    </citation>
    <scope>NUCLEOTIDE SEQUENCE</scope>
    <source>
        <strain evidence="8">CHK156-179</strain>
    </source>
</reference>
<evidence type="ECO:0000259" key="6">
    <source>
        <dbReference type="Pfam" id="PF17389"/>
    </source>
</evidence>
<evidence type="ECO:0000259" key="7">
    <source>
        <dbReference type="Pfam" id="PF17390"/>
    </source>
</evidence>
<evidence type="ECO:0000259" key="5">
    <source>
        <dbReference type="Pfam" id="PF02311"/>
    </source>
</evidence>
<dbReference type="GO" id="GO:0003677">
    <property type="term" value="F:DNA binding"/>
    <property type="evidence" value="ECO:0007669"/>
    <property type="project" value="UniProtKB-KW"/>
</dbReference>
<dbReference type="EC" id="3.2.1.40" evidence="2"/>
<organism evidence="8 9">
    <name type="scientific">Candidatus Gallimonas gallistercoris</name>
    <dbReference type="NCBI Taxonomy" id="2838602"/>
    <lineage>
        <taxon>Bacteria</taxon>
        <taxon>Bacillati</taxon>
        <taxon>Bacillota</taxon>
        <taxon>Clostridia</taxon>
        <taxon>Candidatus Gallimonas</taxon>
    </lineage>
</organism>
<protein>
    <recommendedName>
        <fullName evidence="2">alpha-L-rhamnosidase</fullName>
        <ecNumber evidence="2">3.2.1.40</ecNumber>
    </recommendedName>
</protein>
<dbReference type="Proteomes" id="UP000824221">
    <property type="component" value="Unassembled WGS sequence"/>
</dbReference>
<dbReference type="Pfam" id="PF17389">
    <property type="entry name" value="Bac_rhamnosid6H"/>
    <property type="match status" value="1"/>
</dbReference>
<evidence type="ECO:0000313" key="8">
    <source>
        <dbReference type="EMBL" id="HJA02638.1"/>
    </source>
</evidence>
<dbReference type="EMBL" id="DXAJ01000070">
    <property type="protein sequence ID" value="HJA02638.1"/>
    <property type="molecule type" value="Genomic_DNA"/>
</dbReference>
<evidence type="ECO:0000256" key="3">
    <source>
        <dbReference type="ARBA" id="ARBA00022801"/>
    </source>
</evidence>
<dbReference type="Gene3D" id="2.60.420.10">
    <property type="entry name" value="Maltose phosphorylase, domain 3"/>
    <property type="match status" value="1"/>
</dbReference>
<dbReference type="SUPFAM" id="SSF48208">
    <property type="entry name" value="Six-hairpin glycosidases"/>
    <property type="match status" value="1"/>
</dbReference>
<evidence type="ECO:0000313" key="9">
    <source>
        <dbReference type="Proteomes" id="UP000824221"/>
    </source>
</evidence>
<reference evidence="8" key="2">
    <citation type="submission" date="2021-04" db="EMBL/GenBank/DDBJ databases">
        <authorList>
            <person name="Gilroy R."/>
        </authorList>
    </citation>
    <scope>NUCLEOTIDE SEQUENCE</scope>
    <source>
        <strain evidence="8">CHK156-179</strain>
    </source>
</reference>
<evidence type="ECO:0000256" key="2">
    <source>
        <dbReference type="ARBA" id="ARBA00012652"/>
    </source>
</evidence>
<feature type="domain" description="Alpha-L-rhamnosidase C-terminal" evidence="7">
    <location>
        <begin position="355"/>
        <end position="429"/>
    </location>
</feature>
<sequence length="517" mass="58948">MTFSVDEFGEEYKFSIGKVGYEHCPPSKRPVSWVPPFHAWHFVLFGRGTVITAEGKMYKINRGESFLLYQGEYYNYYPDPQDPWTYIWVELTGENLESMFRQCGFTKENFHRALSEFDIYGELSFLSENFPAMEKFISAREATMENGLVARGHEYGDWLAMDGEALIGNGVIGRTDVYFLTNVLHAHSLKLTADAAALLGKAEKEQLYREKYAEHLARVRDEYVTKGGRLVFDTITAQAVALYFGIIPEERRAKLAVLLNENVLRHGCRMVTGFIGSPFLLYALTDNGYWETARRVLLNNGFPGWLYEVDMGATTIWERWNSLMPDGTPNPDGMNSYNHYAYGSVMEFVYRRIAGIETRGAGFAKIKIAPHPMKGLPSLRAEYESVRGKIASSYTQKDGKIEYVIELPEGAEAEIVLPDEKPVLVTGGKYTFKRDSVELHCEPYTPESTVLEVFENPKAVKAFNEVFGGIFTGTEIAWMKGEPKTLQFMAQFRDMEKKMKLSDFPQMLKRANELFQK</sequence>
<dbReference type="GO" id="GO:0030596">
    <property type="term" value="F:alpha-L-rhamnosidase activity"/>
    <property type="evidence" value="ECO:0007669"/>
    <property type="project" value="UniProtKB-EC"/>
</dbReference>
<gene>
    <name evidence="8" type="ORF">H9797_04575</name>
</gene>
<dbReference type="InterPro" id="IPR016007">
    <property type="entry name" value="Alpha_rhamnosid"/>
</dbReference>
<proteinExistence type="predicted"/>
<comment type="catalytic activity">
    <reaction evidence="1">
        <text>Hydrolysis of terminal non-reducing alpha-L-rhamnose residues in alpha-L-rhamnosides.</text>
        <dbReference type="EC" id="3.2.1.40"/>
    </reaction>
</comment>
<evidence type="ECO:0000256" key="1">
    <source>
        <dbReference type="ARBA" id="ARBA00001445"/>
    </source>
</evidence>
<dbReference type="InterPro" id="IPR035396">
    <property type="entry name" value="Bac_rhamnosid6H"/>
</dbReference>
<dbReference type="Pfam" id="PF02311">
    <property type="entry name" value="AraC_binding"/>
    <property type="match status" value="1"/>
</dbReference>
<keyword evidence="4" id="KW-0238">DNA-binding</keyword>
<dbReference type="InterPro" id="IPR037923">
    <property type="entry name" value="HTH-like"/>
</dbReference>
<accession>A0A9D2H106</accession>
<dbReference type="InterPro" id="IPR012341">
    <property type="entry name" value="6hp_glycosidase-like_sf"/>
</dbReference>
<dbReference type="InterPro" id="IPR003313">
    <property type="entry name" value="AraC-bd"/>
</dbReference>
<feature type="domain" description="AraC-type arabinose-binding/dimerisation" evidence="5">
    <location>
        <begin position="35"/>
        <end position="108"/>
    </location>
</feature>
<dbReference type="Pfam" id="PF17390">
    <property type="entry name" value="Bac_rhamnosid_C"/>
    <property type="match status" value="1"/>
</dbReference>
<dbReference type="InterPro" id="IPR035398">
    <property type="entry name" value="Bac_rhamnosid_C"/>
</dbReference>
<feature type="domain" description="Alpha-L-rhamnosidase six-hairpin glycosidase" evidence="6">
    <location>
        <begin position="116"/>
        <end position="353"/>
    </location>
</feature>
<dbReference type="PANTHER" id="PTHR33307">
    <property type="entry name" value="ALPHA-RHAMNOSIDASE (EUROFUNG)"/>
    <property type="match status" value="1"/>
</dbReference>